<name>A0AAD4KBV5_9MUSC</name>
<proteinExistence type="predicted"/>
<dbReference type="Proteomes" id="UP001200034">
    <property type="component" value="Unassembled WGS sequence"/>
</dbReference>
<reference evidence="1" key="1">
    <citation type="journal article" date="2021" name="Mol. Ecol. Resour.">
        <title>Phylogenomic analyses of the genus Drosophila reveals genomic signals of climate adaptation.</title>
        <authorList>
            <person name="Li F."/>
            <person name="Rane R.V."/>
            <person name="Luria V."/>
            <person name="Xiong Z."/>
            <person name="Chen J."/>
            <person name="Li Z."/>
            <person name="Catullo R.A."/>
            <person name="Griffin P.C."/>
            <person name="Schiffer M."/>
            <person name="Pearce S."/>
            <person name="Lee S.F."/>
            <person name="McElroy K."/>
            <person name="Stocker A."/>
            <person name="Shirriffs J."/>
            <person name="Cockerell F."/>
            <person name="Coppin C."/>
            <person name="Sgro C.M."/>
            <person name="Karger A."/>
            <person name="Cain J.W."/>
            <person name="Weber J.A."/>
            <person name="Santpere G."/>
            <person name="Kirschner M.W."/>
            <person name="Hoffmann A.A."/>
            <person name="Oakeshott J.G."/>
            <person name="Zhang G."/>
        </authorList>
    </citation>
    <scope>NUCLEOTIDE SEQUENCE</scope>
    <source>
        <strain evidence="1">BGI-SZ-2011g</strain>
    </source>
</reference>
<sequence>MWRSFYALNEVSEMADSTFPDLSDLALPQLVEEQAEINATVCSETAVDDSTFNPTSGDQLPGVDGTGTVAAEESKILIDLTPAFEINDPRVSTAIGTVFELPVAYTAEEIKYMEVMLWEDLFPNTSENAEQAGAEISTSCEADDAADSLMKLLDA</sequence>
<keyword evidence="2" id="KW-1185">Reference proteome</keyword>
<organism evidence="1 2">
    <name type="scientific">Drosophila rubida</name>
    <dbReference type="NCBI Taxonomy" id="30044"/>
    <lineage>
        <taxon>Eukaryota</taxon>
        <taxon>Metazoa</taxon>
        <taxon>Ecdysozoa</taxon>
        <taxon>Arthropoda</taxon>
        <taxon>Hexapoda</taxon>
        <taxon>Insecta</taxon>
        <taxon>Pterygota</taxon>
        <taxon>Neoptera</taxon>
        <taxon>Endopterygota</taxon>
        <taxon>Diptera</taxon>
        <taxon>Brachycera</taxon>
        <taxon>Muscomorpha</taxon>
        <taxon>Ephydroidea</taxon>
        <taxon>Drosophilidae</taxon>
        <taxon>Drosophila</taxon>
    </lineage>
</organism>
<accession>A0AAD4KBV5</accession>
<comment type="caution">
    <text evidence="1">The sequence shown here is derived from an EMBL/GenBank/DDBJ whole genome shotgun (WGS) entry which is preliminary data.</text>
</comment>
<protein>
    <submittedName>
        <fullName evidence="1">Uncharacterized protein</fullName>
    </submittedName>
</protein>
<evidence type="ECO:0000313" key="2">
    <source>
        <dbReference type="Proteomes" id="UP001200034"/>
    </source>
</evidence>
<dbReference type="EMBL" id="JAJJHW010000095">
    <property type="protein sequence ID" value="KAH8388005.1"/>
    <property type="molecule type" value="Genomic_DNA"/>
</dbReference>
<dbReference type="AlphaFoldDB" id="A0AAD4KBV5"/>
<gene>
    <name evidence="1" type="ORF">KR093_010922</name>
</gene>
<evidence type="ECO:0000313" key="1">
    <source>
        <dbReference type="EMBL" id="KAH8388005.1"/>
    </source>
</evidence>